<dbReference type="KEGG" id="fcm:BIW12_02370"/>
<accession>A0A1D9PE27</accession>
<evidence type="ECO:0000313" key="2">
    <source>
        <dbReference type="EMBL" id="APA00840.1"/>
    </source>
</evidence>
<name>A0A1D9PE27_9FLAO</name>
<dbReference type="InterPro" id="IPR046232">
    <property type="entry name" value="DUF6265"/>
</dbReference>
<dbReference type="EMBL" id="CP017774">
    <property type="protein sequence ID" value="APA00840.1"/>
    <property type="molecule type" value="Genomic_DNA"/>
</dbReference>
<protein>
    <recommendedName>
        <fullName evidence="1">DUF6265 domain-containing protein</fullName>
    </recommendedName>
</protein>
<dbReference type="OrthoDB" id="5382295at2"/>
<proteinExistence type="predicted"/>
<dbReference type="Pfam" id="PF19780">
    <property type="entry name" value="DUF6265"/>
    <property type="match status" value="1"/>
</dbReference>
<dbReference type="Proteomes" id="UP000178198">
    <property type="component" value="Chromosome"/>
</dbReference>
<dbReference type="AlphaFoldDB" id="A0A1D9PE27"/>
<evidence type="ECO:0000313" key="3">
    <source>
        <dbReference type="Proteomes" id="UP000178198"/>
    </source>
</evidence>
<evidence type="ECO:0000259" key="1">
    <source>
        <dbReference type="Pfam" id="PF19780"/>
    </source>
</evidence>
<sequence>MMQKITLLLSILLIASACKKNNNAEKDLIKKADWLIGNWENKTNLGTLSENWEKVNDSTFKAKSLFIKDKDTIHNESIILEQKGENLNYTTTIIGQNDNKPIRFQLNEDIENELIFENLKNDYPQKISYKKTSKTSLTTQISGLQSGKSSSEKYNMVKTK</sequence>
<organism evidence="2 3">
    <name type="scientific">Flavobacterium commune</name>
    <dbReference type="NCBI Taxonomy" id="1306519"/>
    <lineage>
        <taxon>Bacteria</taxon>
        <taxon>Pseudomonadati</taxon>
        <taxon>Bacteroidota</taxon>
        <taxon>Flavobacteriia</taxon>
        <taxon>Flavobacteriales</taxon>
        <taxon>Flavobacteriaceae</taxon>
        <taxon>Flavobacterium</taxon>
    </lineage>
</organism>
<keyword evidence="3" id="KW-1185">Reference proteome</keyword>
<dbReference type="PROSITE" id="PS51257">
    <property type="entry name" value="PROKAR_LIPOPROTEIN"/>
    <property type="match status" value="1"/>
</dbReference>
<gene>
    <name evidence="2" type="ORF">BIW12_02370</name>
</gene>
<dbReference type="STRING" id="1306519.BIW12_02370"/>
<reference evidence="2 3" key="1">
    <citation type="submission" date="2016-10" db="EMBL/GenBank/DDBJ databases">
        <title>Complete Genome Sequence of Flavobacterium sp. PK15.</title>
        <authorList>
            <person name="Ekwe A."/>
            <person name="Kim S.B."/>
        </authorList>
    </citation>
    <scope>NUCLEOTIDE SEQUENCE [LARGE SCALE GENOMIC DNA]</scope>
    <source>
        <strain evidence="2 3">PK15</strain>
    </source>
</reference>
<feature type="domain" description="DUF6265" evidence="1">
    <location>
        <begin position="33"/>
        <end position="142"/>
    </location>
</feature>